<evidence type="ECO:0000313" key="4">
    <source>
        <dbReference type="Proteomes" id="UP001501821"/>
    </source>
</evidence>
<dbReference type="EMBL" id="BAABAH010000002">
    <property type="protein sequence ID" value="GAA3806111.1"/>
    <property type="molecule type" value="Genomic_DNA"/>
</dbReference>
<feature type="domain" description="TadE-like" evidence="2">
    <location>
        <begin position="14"/>
        <end position="56"/>
    </location>
</feature>
<dbReference type="Pfam" id="PF07811">
    <property type="entry name" value="TadE"/>
    <property type="match status" value="1"/>
</dbReference>
<keyword evidence="1" id="KW-0472">Membrane</keyword>
<comment type="caution">
    <text evidence="3">The sequence shown here is derived from an EMBL/GenBank/DDBJ whole genome shotgun (WGS) entry which is preliminary data.</text>
</comment>
<feature type="transmembrane region" description="Helical" evidence="1">
    <location>
        <begin position="20"/>
        <end position="40"/>
    </location>
</feature>
<keyword evidence="4" id="KW-1185">Reference proteome</keyword>
<accession>A0ABP7HYU1</accession>
<evidence type="ECO:0000313" key="3">
    <source>
        <dbReference type="EMBL" id="GAA3806111.1"/>
    </source>
</evidence>
<gene>
    <name evidence="3" type="ORF">GCM10022242_06460</name>
</gene>
<evidence type="ECO:0000259" key="2">
    <source>
        <dbReference type="Pfam" id="PF07811"/>
    </source>
</evidence>
<dbReference type="Proteomes" id="UP001501821">
    <property type="component" value="Unassembled WGS sequence"/>
</dbReference>
<evidence type="ECO:0000256" key="1">
    <source>
        <dbReference type="SAM" id="Phobius"/>
    </source>
</evidence>
<keyword evidence="1" id="KW-1133">Transmembrane helix</keyword>
<organism evidence="3 4">
    <name type="scientific">Nocardioides panacisoli</name>
    <dbReference type="NCBI Taxonomy" id="627624"/>
    <lineage>
        <taxon>Bacteria</taxon>
        <taxon>Bacillati</taxon>
        <taxon>Actinomycetota</taxon>
        <taxon>Actinomycetes</taxon>
        <taxon>Propionibacteriales</taxon>
        <taxon>Nocardioidaceae</taxon>
        <taxon>Nocardioides</taxon>
    </lineage>
</organism>
<reference evidence="4" key="1">
    <citation type="journal article" date="2019" name="Int. J. Syst. Evol. Microbiol.">
        <title>The Global Catalogue of Microorganisms (GCM) 10K type strain sequencing project: providing services to taxonomists for standard genome sequencing and annotation.</title>
        <authorList>
            <consortium name="The Broad Institute Genomics Platform"/>
            <consortium name="The Broad Institute Genome Sequencing Center for Infectious Disease"/>
            <person name="Wu L."/>
            <person name="Ma J."/>
        </authorList>
    </citation>
    <scope>NUCLEOTIDE SEQUENCE [LARGE SCALE GENOMIC DNA]</scope>
    <source>
        <strain evidence="4">JCM 16953</strain>
    </source>
</reference>
<proteinExistence type="predicted"/>
<name>A0ABP7HYU1_9ACTN</name>
<dbReference type="InterPro" id="IPR012495">
    <property type="entry name" value="TadE-like_dom"/>
</dbReference>
<sequence>MLLRARARRRTDRGAAAVEFALVLLPLIVIVFGIIDYGFMLSFRQQVSQAADEGARAGAVEIDSTKQLTDASAAVNSAMSALKVSGSTVQCGDGRLTCTVTKGACANDSSHQCITVKLDYAYSANPVIPTMPLVPMPGHLIYTAVARVN</sequence>
<keyword evidence="1" id="KW-0812">Transmembrane</keyword>
<protein>
    <recommendedName>
        <fullName evidence="2">TadE-like domain-containing protein</fullName>
    </recommendedName>
</protein>